<organism evidence="2 3">
    <name type="scientific">Brevundimonas mediterranea</name>
    <dbReference type="NCBI Taxonomy" id="74329"/>
    <lineage>
        <taxon>Bacteria</taxon>
        <taxon>Pseudomonadati</taxon>
        <taxon>Pseudomonadota</taxon>
        <taxon>Alphaproteobacteria</taxon>
        <taxon>Caulobacterales</taxon>
        <taxon>Caulobacteraceae</taxon>
        <taxon>Brevundimonas</taxon>
    </lineage>
</organism>
<dbReference type="Proteomes" id="UP000501325">
    <property type="component" value="Chromosome"/>
</dbReference>
<protein>
    <recommendedName>
        <fullName evidence="4">Glycerophosphoryl diester phosphodiesterase membrane domain-containing protein</fullName>
    </recommendedName>
</protein>
<accession>A0AB37E4K8</accession>
<feature type="transmembrane region" description="Helical" evidence="1">
    <location>
        <begin position="23"/>
        <end position="47"/>
    </location>
</feature>
<evidence type="ECO:0000313" key="2">
    <source>
        <dbReference type="EMBL" id="QIH71813.1"/>
    </source>
</evidence>
<reference evidence="2 3" key="1">
    <citation type="submission" date="2020-01" db="EMBL/GenBank/DDBJ databases">
        <authorList>
            <person name="Wang S."/>
        </authorList>
    </citation>
    <scope>NUCLEOTIDE SEQUENCE [LARGE SCALE GENOMIC DNA]</scope>
    <source>
        <strain evidence="2 3">D151-2-6</strain>
    </source>
</reference>
<dbReference type="AlphaFoldDB" id="A0AB37E4K8"/>
<dbReference type="RefSeq" id="WP_008260448.1">
    <property type="nucleotide sequence ID" value="NZ_CP048751.1"/>
</dbReference>
<evidence type="ECO:0008006" key="4">
    <source>
        <dbReference type="Google" id="ProtNLM"/>
    </source>
</evidence>
<sequence length="327" mass="34582">MTETFSIGEAMATPGRVIRRHPLAVFVWGFVMMAYSLGGAALMFGTLANLPLGEGAEPPPEMLGQMIAFQGVSMLLNVGQMLLAVVIWAATMRATLMIGRLDRYFFMRIGIDELRLAVVALALFLGPYIVVFFLVLFWGGLSALLFLTNYLGPKPLLETVEGLLAVVLTITLIAAVAVAMARLSLIAPATIMLKRFAFVEGWTLGKRRTLPLLGLLVCTWLVYLVVYFVLAFVVIVALFASGVLADITAQSPPATLGELFPSPPVLATVAGLMLVPGGFVYGAVMTLLSAPFASACRQLLDGPSGAMFAAATSPAATSAGDAADTMV</sequence>
<feature type="transmembrane region" description="Helical" evidence="1">
    <location>
        <begin position="212"/>
        <end position="245"/>
    </location>
</feature>
<feature type="transmembrane region" description="Helical" evidence="1">
    <location>
        <begin position="67"/>
        <end position="96"/>
    </location>
</feature>
<keyword evidence="1" id="KW-0812">Transmembrane</keyword>
<dbReference type="KEGG" id="bmed:GYM46_01760"/>
<evidence type="ECO:0000256" key="1">
    <source>
        <dbReference type="SAM" id="Phobius"/>
    </source>
</evidence>
<name>A0AB37E4K8_9CAUL</name>
<gene>
    <name evidence="2" type="ORF">GYM46_01760</name>
</gene>
<proteinExistence type="predicted"/>
<evidence type="ECO:0000313" key="3">
    <source>
        <dbReference type="Proteomes" id="UP000501325"/>
    </source>
</evidence>
<keyword evidence="1" id="KW-0472">Membrane</keyword>
<feature type="transmembrane region" description="Helical" evidence="1">
    <location>
        <begin position="116"/>
        <end position="143"/>
    </location>
</feature>
<feature type="transmembrane region" description="Helical" evidence="1">
    <location>
        <begin position="163"/>
        <end position="191"/>
    </location>
</feature>
<feature type="transmembrane region" description="Helical" evidence="1">
    <location>
        <begin position="265"/>
        <end position="288"/>
    </location>
</feature>
<dbReference type="EMBL" id="CP048751">
    <property type="protein sequence ID" value="QIH71813.1"/>
    <property type="molecule type" value="Genomic_DNA"/>
</dbReference>
<keyword evidence="1" id="KW-1133">Transmembrane helix</keyword>